<dbReference type="Pfam" id="PF04542">
    <property type="entry name" value="Sigma70_r2"/>
    <property type="match status" value="1"/>
</dbReference>
<dbReference type="Pfam" id="PF08281">
    <property type="entry name" value="Sigma70_r4_2"/>
    <property type="match status" value="1"/>
</dbReference>
<dbReference type="InterPro" id="IPR013325">
    <property type="entry name" value="RNA_pol_sigma_r2"/>
</dbReference>
<evidence type="ECO:0000259" key="5">
    <source>
        <dbReference type="Pfam" id="PF04542"/>
    </source>
</evidence>
<dbReference type="InterPro" id="IPR039425">
    <property type="entry name" value="RNA_pol_sigma-70-like"/>
</dbReference>
<organism evidence="7 8">
    <name type="scientific">Novosphingobium capsulatum</name>
    <dbReference type="NCBI Taxonomy" id="13688"/>
    <lineage>
        <taxon>Bacteria</taxon>
        <taxon>Pseudomonadati</taxon>
        <taxon>Pseudomonadota</taxon>
        <taxon>Alphaproteobacteria</taxon>
        <taxon>Sphingomonadales</taxon>
        <taxon>Sphingomonadaceae</taxon>
        <taxon>Novosphingobium</taxon>
    </lineage>
</organism>
<dbReference type="NCBIfam" id="TIGR02937">
    <property type="entry name" value="sigma70-ECF"/>
    <property type="match status" value="1"/>
</dbReference>
<dbReference type="InterPro" id="IPR036388">
    <property type="entry name" value="WH-like_DNA-bd_sf"/>
</dbReference>
<dbReference type="PANTHER" id="PTHR43133">
    <property type="entry name" value="RNA POLYMERASE ECF-TYPE SIGMA FACTO"/>
    <property type="match status" value="1"/>
</dbReference>
<dbReference type="RefSeq" id="WP_062785808.1">
    <property type="nucleotide sequence ID" value="NZ_JAVDRD010000005.1"/>
</dbReference>
<sequence length="191" mass="20808">MPPSPAPDALPRSELVALLLAAAEGDEPSFSELYRRTSAKLFGVVLRICPDRGIAEDVLVDVYLTIWRRAGAFDPGRASPITWMATIARNRAIDAMRRQPRVAPVAIDMVPEMADCATLAEAALIEAEGDARLHLCVEQLGEPQSGAIRAAFFHGLTYAQLATTMAVPLGTMKSWIRRSLARLKECLHAED</sequence>
<evidence type="ECO:0000256" key="3">
    <source>
        <dbReference type="ARBA" id="ARBA00023082"/>
    </source>
</evidence>
<accession>A0ABU1MLW6</accession>
<dbReference type="Gene3D" id="1.10.10.10">
    <property type="entry name" value="Winged helix-like DNA-binding domain superfamily/Winged helix DNA-binding domain"/>
    <property type="match status" value="1"/>
</dbReference>
<dbReference type="InterPro" id="IPR007627">
    <property type="entry name" value="RNA_pol_sigma70_r2"/>
</dbReference>
<dbReference type="PANTHER" id="PTHR43133:SF62">
    <property type="entry name" value="RNA POLYMERASE SIGMA FACTOR SIGZ"/>
    <property type="match status" value="1"/>
</dbReference>
<feature type="domain" description="RNA polymerase sigma factor 70 region 4 type 2" evidence="6">
    <location>
        <begin position="132"/>
        <end position="183"/>
    </location>
</feature>
<dbReference type="SUPFAM" id="SSF88659">
    <property type="entry name" value="Sigma3 and sigma4 domains of RNA polymerase sigma factors"/>
    <property type="match status" value="1"/>
</dbReference>
<evidence type="ECO:0000256" key="4">
    <source>
        <dbReference type="ARBA" id="ARBA00023163"/>
    </source>
</evidence>
<dbReference type="Proteomes" id="UP001184150">
    <property type="component" value="Unassembled WGS sequence"/>
</dbReference>
<reference evidence="7 8" key="1">
    <citation type="submission" date="2023-07" db="EMBL/GenBank/DDBJ databases">
        <title>Sorghum-associated microbial communities from plants grown in Nebraska, USA.</title>
        <authorList>
            <person name="Schachtman D."/>
        </authorList>
    </citation>
    <scope>NUCLEOTIDE SEQUENCE [LARGE SCALE GENOMIC DNA]</scope>
    <source>
        <strain evidence="7 8">DS1027</strain>
    </source>
</reference>
<name>A0ABU1MLW6_9SPHN</name>
<evidence type="ECO:0000259" key="6">
    <source>
        <dbReference type="Pfam" id="PF08281"/>
    </source>
</evidence>
<dbReference type="EMBL" id="JAVDRD010000005">
    <property type="protein sequence ID" value="MDR6511319.1"/>
    <property type="molecule type" value="Genomic_DNA"/>
</dbReference>
<keyword evidence="2" id="KW-0805">Transcription regulation</keyword>
<dbReference type="InterPro" id="IPR013324">
    <property type="entry name" value="RNA_pol_sigma_r3/r4-like"/>
</dbReference>
<comment type="similarity">
    <text evidence="1">Belongs to the sigma-70 factor family. ECF subfamily.</text>
</comment>
<evidence type="ECO:0000313" key="7">
    <source>
        <dbReference type="EMBL" id="MDR6511319.1"/>
    </source>
</evidence>
<dbReference type="SUPFAM" id="SSF88946">
    <property type="entry name" value="Sigma2 domain of RNA polymerase sigma factors"/>
    <property type="match status" value="1"/>
</dbReference>
<evidence type="ECO:0000256" key="1">
    <source>
        <dbReference type="ARBA" id="ARBA00010641"/>
    </source>
</evidence>
<gene>
    <name evidence="7" type="ORF">J2792_002191</name>
</gene>
<evidence type="ECO:0000313" key="8">
    <source>
        <dbReference type="Proteomes" id="UP001184150"/>
    </source>
</evidence>
<keyword evidence="8" id="KW-1185">Reference proteome</keyword>
<dbReference type="Gene3D" id="1.10.1740.10">
    <property type="match status" value="1"/>
</dbReference>
<evidence type="ECO:0000256" key="2">
    <source>
        <dbReference type="ARBA" id="ARBA00023015"/>
    </source>
</evidence>
<feature type="domain" description="RNA polymerase sigma-70 region 2" evidence="5">
    <location>
        <begin position="33"/>
        <end position="100"/>
    </location>
</feature>
<dbReference type="InterPro" id="IPR014284">
    <property type="entry name" value="RNA_pol_sigma-70_dom"/>
</dbReference>
<dbReference type="InterPro" id="IPR013249">
    <property type="entry name" value="RNA_pol_sigma70_r4_t2"/>
</dbReference>
<keyword evidence="4" id="KW-0804">Transcription</keyword>
<protein>
    <submittedName>
        <fullName evidence="7">RNA polymerase sigma-70 factor (ECF subfamily)</fullName>
    </submittedName>
</protein>
<keyword evidence="3" id="KW-0731">Sigma factor</keyword>
<comment type="caution">
    <text evidence="7">The sequence shown here is derived from an EMBL/GenBank/DDBJ whole genome shotgun (WGS) entry which is preliminary data.</text>
</comment>
<proteinExistence type="inferred from homology"/>